<proteinExistence type="predicted"/>
<keyword evidence="2" id="KW-1185">Reference proteome</keyword>
<evidence type="ECO:0008006" key="3">
    <source>
        <dbReference type="Google" id="ProtNLM"/>
    </source>
</evidence>
<organism evidence="1 2">
    <name type="scientific">Pseudonocardia autotrophica</name>
    <name type="common">Amycolata autotrophica</name>
    <name type="synonym">Nocardia autotrophica</name>
    <dbReference type="NCBI Taxonomy" id="2074"/>
    <lineage>
        <taxon>Bacteria</taxon>
        <taxon>Bacillati</taxon>
        <taxon>Actinomycetota</taxon>
        <taxon>Actinomycetes</taxon>
        <taxon>Pseudonocardiales</taxon>
        <taxon>Pseudonocardiaceae</taxon>
        <taxon>Pseudonocardia</taxon>
    </lineage>
</organism>
<protein>
    <recommendedName>
        <fullName evidence="3">Plasmid replication, integration and excision activator</fullName>
    </recommendedName>
</protein>
<evidence type="ECO:0000313" key="2">
    <source>
        <dbReference type="Proteomes" id="UP000194360"/>
    </source>
</evidence>
<evidence type="ECO:0000313" key="1">
    <source>
        <dbReference type="EMBL" id="OSY41031.1"/>
    </source>
</evidence>
<dbReference type="STRING" id="2074.BG845_02373"/>
<name>A0A1Y2N1B1_PSEAH</name>
<gene>
    <name evidence="1" type="ORF">BG845_02373</name>
</gene>
<dbReference type="RefSeq" id="WP_085912630.1">
    <property type="nucleotide sequence ID" value="NZ_AP018920.1"/>
</dbReference>
<reference evidence="1 2" key="1">
    <citation type="submission" date="2016-09" db="EMBL/GenBank/DDBJ databases">
        <title>Pseudonocardia autotrophica DSM535, a candidate organism with high potential of specific P450 cytochromes.</title>
        <authorList>
            <person name="Grumaz C."/>
            <person name="Vainshtein Y."/>
            <person name="Kirstahler P."/>
            <person name="Sohn K."/>
        </authorList>
    </citation>
    <scope>NUCLEOTIDE SEQUENCE [LARGE SCALE GENOMIC DNA]</scope>
    <source>
        <strain evidence="1 2">DSM 535</strain>
    </source>
</reference>
<dbReference type="OrthoDB" id="3576165at2"/>
<dbReference type="EMBL" id="MIGB01000010">
    <property type="protein sequence ID" value="OSY41031.1"/>
    <property type="molecule type" value="Genomic_DNA"/>
</dbReference>
<accession>A0A1Y2N1B1</accession>
<dbReference type="AlphaFoldDB" id="A0A1Y2N1B1"/>
<dbReference type="Proteomes" id="UP000194360">
    <property type="component" value="Unassembled WGS sequence"/>
</dbReference>
<sequence length="131" mass="14228">MRRIPVDTARVAFVGTGKTAARAKYAELADGSRRRVPDAQDTNDEGVPMWTVDVLVDDDEADRAEVVSVKVASYDEPRTEKWQPVAFRNLVAFGYVAQGSNRVAYSFTADAIEGPVSGRKGAQNHGEQNAA</sequence>
<comment type="caution">
    <text evidence="1">The sequence shown here is derived from an EMBL/GenBank/DDBJ whole genome shotgun (WGS) entry which is preliminary data.</text>
</comment>